<dbReference type="GO" id="GO:0005829">
    <property type="term" value="C:cytosol"/>
    <property type="evidence" value="ECO:0007669"/>
    <property type="project" value="TreeGrafter"/>
</dbReference>
<sequence>MPPPIRLRFAPSPNGYLHLGHAYSALFTWSMAHRLGGEALLRIEDIDLARCKPDFYAALSEDLNWLGLSWREPLLRQSDHFPAYHAAFARLLARELIYPCFCTRKEIAQRATATDPDGAPRYPGTCRTLSGEERERRLDQGQPVQWRLDMGQAEADAGALAVKELAPETLAESSRQAKPAAWGDAVIVRKDTPTSYHLSVVVDDAYQQISHVTRGMDLYAATDLHRLLQALLGLPSPVYCHHALINGQDERKLSKSEGAKSLRQLRSEGVSAAEIRAMLGFA</sequence>
<name>A0A918S7W2_9HYPH</name>
<evidence type="ECO:0000256" key="5">
    <source>
        <dbReference type="ARBA" id="ARBA00022840"/>
    </source>
</evidence>
<dbReference type="Pfam" id="PF00749">
    <property type="entry name" value="tRNA-synt_1c"/>
    <property type="match status" value="1"/>
</dbReference>
<evidence type="ECO:0000313" key="10">
    <source>
        <dbReference type="Proteomes" id="UP000646579"/>
    </source>
</evidence>
<dbReference type="Gene3D" id="3.40.50.620">
    <property type="entry name" value="HUPs"/>
    <property type="match status" value="1"/>
</dbReference>
<protein>
    <submittedName>
        <fullName evidence="9">tRNA glutamyl-Q(34) synthetase GluQRS</fullName>
    </submittedName>
</protein>
<keyword evidence="5 7" id="KW-0067">ATP-binding</keyword>
<dbReference type="EMBL" id="BMZE01000002">
    <property type="protein sequence ID" value="GHA26113.1"/>
    <property type="molecule type" value="Genomic_DNA"/>
</dbReference>
<reference evidence="9" key="2">
    <citation type="submission" date="2020-09" db="EMBL/GenBank/DDBJ databases">
        <authorList>
            <person name="Sun Q."/>
            <person name="Kim S."/>
        </authorList>
    </citation>
    <scope>NUCLEOTIDE SEQUENCE</scope>
    <source>
        <strain evidence="9">KCTC 32437</strain>
    </source>
</reference>
<organism evidence="9 10">
    <name type="scientific">Devosia pacifica</name>
    <dbReference type="NCBI Taxonomy" id="1335967"/>
    <lineage>
        <taxon>Bacteria</taxon>
        <taxon>Pseudomonadati</taxon>
        <taxon>Pseudomonadota</taxon>
        <taxon>Alphaproteobacteria</taxon>
        <taxon>Hyphomicrobiales</taxon>
        <taxon>Devosiaceae</taxon>
        <taxon>Devosia</taxon>
    </lineage>
</organism>
<evidence type="ECO:0000256" key="6">
    <source>
        <dbReference type="ARBA" id="ARBA00023146"/>
    </source>
</evidence>
<dbReference type="RefSeq" id="WP_189425750.1">
    <property type="nucleotide sequence ID" value="NZ_BMZE01000002.1"/>
</dbReference>
<proteinExistence type="inferred from homology"/>
<dbReference type="InterPro" id="IPR000924">
    <property type="entry name" value="Glu/Gln-tRNA-synth"/>
</dbReference>
<dbReference type="GO" id="GO:0005524">
    <property type="term" value="F:ATP binding"/>
    <property type="evidence" value="ECO:0007669"/>
    <property type="project" value="UniProtKB-KW"/>
</dbReference>
<keyword evidence="2" id="KW-0479">Metal-binding</keyword>
<evidence type="ECO:0000313" key="9">
    <source>
        <dbReference type="EMBL" id="GHA26113.1"/>
    </source>
</evidence>
<dbReference type="GO" id="GO:0004818">
    <property type="term" value="F:glutamate-tRNA ligase activity"/>
    <property type="evidence" value="ECO:0007669"/>
    <property type="project" value="TreeGrafter"/>
</dbReference>
<keyword evidence="4" id="KW-0862">Zinc</keyword>
<evidence type="ECO:0000256" key="7">
    <source>
        <dbReference type="RuleBase" id="RU363037"/>
    </source>
</evidence>
<dbReference type="PANTHER" id="PTHR43311:SF1">
    <property type="entry name" value="GLUTAMYL-Q TRNA(ASP) SYNTHETASE"/>
    <property type="match status" value="1"/>
</dbReference>
<evidence type="ECO:0000256" key="2">
    <source>
        <dbReference type="ARBA" id="ARBA00022723"/>
    </source>
</evidence>
<evidence type="ECO:0000256" key="3">
    <source>
        <dbReference type="ARBA" id="ARBA00022741"/>
    </source>
</evidence>
<dbReference type="PANTHER" id="PTHR43311">
    <property type="entry name" value="GLUTAMATE--TRNA LIGASE"/>
    <property type="match status" value="1"/>
</dbReference>
<gene>
    <name evidence="9" type="primary">gltX</name>
    <name evidence="9" type="ORF">GCM10007989_22300</name>
</gene>
<dbReference type="SUPFAM" id="SSF52374">
    <property type="entry name" value="Nucleotidylyl transferase"/>
    <property type="match status" value="1"/>
</dbReference>
<keyword evidence="1 7" id="KW-0436">Ligase</keyword>
<keyword evidence="7" id="KW-0648">Protein biosynthesis</keyword>
<keyword evidence="3 7" id="KW-0547">Nucleotide-binding</keyword>
<dbReference type="NCBIfam" id="NF004315">
    <property type="entry name" value="PRK05710.1-4"/>
    <property type="match status" value="1"/>
</dbReference>
<evidence type="ECO:0000256" key="4">
    <source>
        <dbReference type="ARBA" id="ARBA00022833"/>
    </source>
</evidence>
<dbReference type="AlphaFoldDB" id="A0A918S7W2"/>
<dbReference type="InterPro" id="IPR001412">
    <property type="entry name" value="aa-tRNA-synth_I_CS"/>
</dbReference>
<dbReference type="PRINTS" id="PR00987">
    <property type="entry name" value="TRNASYNTHGLU"/>
</dbReference>
<dbReference type="InterPro" id="IPR049940">
    <property type="entry name" value="GluQ/Sye"/>
</dbReference>
<comment type="caution">
    <text evidence="9">The sequence shown here is derived from an EMBL/GenBank/DDBJ whole genome shotgun (WGS) entry which is preliminary data.</text>
</comment>
<dbReference type="InterPro" id="IPR020058">
    <property type="entry name" value="Glu/Gln-tRNA-synth_Ib_cat-dom"/>
</dbReference>
<feature type="domain" description="Glutamyl/glutaminyl-tRNA synthetase class Ib catalytic" evidence="8">
    <location>
        <begin position="5"/>
        <end position="270"/>
    </location>
</feature>
<comment type="similarity">
    <text evidence="7">Belongs to the class-I aminoacyl-tRNA synthetase family.</text>
</comment>
<evidence type="ECO:0000256" key="1">
    <source>
        <dbReference type="ARBA" id="ARBA00022598"/>
    </source>
</evidence>
<keyword evidence="10" id="KW-1185">Reference proteome</keyword>
<dbReference type="PROSITE" id="PS00178">
    <property type="entry name" value="AA_TRNA_LIGASE_I"/>
    <property type="match status" value="1"/>
</dbReference>
<dbReference type="InterPro" id="IPR014729">
    <property type="entry name" value="Rossmann-like_a/b/a_fold"/>
</dbReference>
<reference evidence="9" key="1">
    <citation type="journal article" date="2014" name="Int. J. Syst. Evol. Microbiol.">
        <title>Complete genome sequence of Corynebacterium casei LMG S-19264T (=DSM 44701T), isolated from a smear-ripened cheese.</title>
        <authorList>
            <consortium name="US DOE Joint Genome Institute (JGI-PGF)"/>
            <person name="Walter F."/>
            <person name="Albersmeier A."/>
            <person name="Kalinowski J."/>
            <person name="Ruckert C."/>
        </authorList>
    </citation>
    <scope>NUCLEOTIDE SEQUENCE</scope>
    <source>
        <strain evidence="9">KCTC 32437</strain>
    </source>
</reference>
<keyword evidence="6 7" id="KW-0030">Aminoacyl-tRNA synthetase</keyword>
<dbReference type="Proteomes" id="UP000646579">
    <property type="component" value="Unassembled WGS sequence"/>
</dbReference>
<evidence type="ECO:0000259" key="8">
    <source>
        <dbReference type="Pfam" id="PF00749"/>
    </source>
</evidence>
<dbReference type="GO" id="GO:0006424">
    <property type="term" value="P:glutamyl-tRNA aminoacylation"/>
    <property type="evidence" value="ECO:0007669"/>
    <property type="project" value="TreeGrafter"/>
</dbReference>
<accession>A0A918S7W2</accession>